<dbReference type="GO" id="GO:0031419">
    <property type="term" value="F:cobalamin binding"/>
    <property type="evidence" value="ECO:0007669"/>
    <property type="project" value="InterPro"/>
</dbReference>
<accession>A0A2D6M051</accession>
<feature type="domain" description="B12-binding" evidence="6">
    <location>
        <begin position="17"/>
        <end position="148"/>
    </location>
</feature>
<dbReference type="Proteomes" id="UP000226592">
    <property type="component" value="Unassembled WGS sequence"/>
</dbReference>
<dbReference type="InterPro" id="IPR006158">
    <property type="entry name" value="Cobalamin-bd"/>
</dbReference>
<dbReference type="Gene3D" id="3.40.50.280">
    <property type="entry name" value="Cobalamin-binding domain"/>
    <property type="match status" value="1"/>
</dbReference>
<dbReference type="InterPro" id="IPR023404">
    <property type="entry name" value="rSAM_horseshoe"/>
</dbReference>
<evidence type="ECO:0000259" key="7">
    <source>
        <dbReference type="PROSITE" id="PS51918"/>
    </source>
</evidence>
<feature type="domain" description="Radical SAM core" evidence="7">
    <location>
        <begin position="189"/>
        <end position="427"/>
    </location>
</feature>
<proteinExistence type="predicted"/>
<dbReference type="PANTHER" id="PTHR43409:SF16">
    <property type="entry name" value="SLR0320 PROTEIN"/>
    <property type="match status" value="1"/>
</dbReference>
<keyword evidence="3" id="KW-0479">Metal-binding</keyword>
<dbReference type="SFLD" id="SFLDG01082">
    <property type="entry name" value="B12-binding_domain_containing"/>
    <property type="match status" value="1"/>
</dbReference>
<comment type="cofactor">
    <cofactor evidence="1">
        <name>[4Fe-4S] cluster</name>
        <dbReference type="ChEBI" id="CHEBI:49883"/>
    </cofactor>
</comment>
<protein>
    <submittedName>
        <fullName evidence="8">Uncharacterized protein</fullName>
    </submittedName>
</protein>
<dbReference type="InterPro" id="IPR058240">
    <property type="entry name" value="rSAM_sf"/>
</dbReference>
<keyword evidence="4" id="KW-0408">Iron</keyword>
<dbReference type="CDD" id="cd01335">
    <property type="entry name" value="Radical_SAM"/>
    <property type="match status" value="1"/>
</dbReference>
<dbReference type="SFLD" id="SFLDS00029">
    <property type="entry name" value="Radical_SAM"/>
    <property type="match status" value="1"/>
</dbReference>
<sequence length="471" mass="53331">MNISFLNPPFRGTYNREVRFQAVSPQKALHPPIMLGYAAAICRDAGHKVDLIDAPALEITFDETIAKLKENSPDYVVMLTSTASVESDGGFAEAIARDTGAKTIVVGSHATAVPEDTLNYGFDIVARGEYDYTIRDIASGKKLEEIDGITFKKAGKLIHNKDRSLIQNLDELPFPAIEFLPNEKYYSALYKNPFTFILAGRGCPHGCIYCAGPQLMSGRGYRFRSVKNVVAEMKDRKKRFNLKSILFNDDTLNVNKKHILELCDLIIKEKVDLPWAAYSRVDSVDAEIAEAMKKAGCFLVKIGFESGCDEQLKTMKKGARATIEQARKAAKYFKDAGIQIHGTFVFGMPGETVESIRKSIALAKELDLDFVQFSVAQPYPGTEFYQYLEKNGFMKFEKWSDYLDEKGCIEPIFEYPNLSKEEMEGLLKEAYREYYLRPHYIAKAIKQRLTNWNLFKTSLRSAWSLLQYIKD</sequence>
<dbReference type="GO" id="GO:0003824">
    <property type="term" value="F:catalytic activity"/>
    <property type="evidence" value="ECO:0007669"/>
    <property type="project" value="InterPro"/>
</dbReference>
<name>A0A2D6M051_9ARCH</name>
<dbReference type="InterPro" id="IPR051198">
    <property type="entry name" value="BchE-like"/>
</dbReference>
<evidence type="ECO:0000259" key="6">
    <source>
        <dbReference type="PROSITE" id="PS51332"/>
    </source>
</evidence>
<evidence type="ECO:0000256" key="1">
    <source>
        <dbReference type="ARBA" id="ARBA00001966"/>
    </source>
</evidence>
<gene>
    <name evidence="8" type="ORF">CL943_00645</name>
</gene>
<dbReference type="InterPro" id="IPR007197">
    <property type="entry name" value="rSAM"/>
</dbReference>
<dbReference type="AlphaFoldDB" id="A0A2D6M051"/>
<dbReference type="InterPro" id="IPR034466">
    <property type="entry name" value="Methyltransferase_Class_B"/>
</dbReference>
<evidence type="ECO:0000256" key="2">
    <source>
        <dbReference type="ARBA" id="ARBA00022691"/>
    </source>
</evidence>
<dbReference type="InterPro" id="IPR006638">
    <property type="entry name" value="Elp3/MiaA/NifB-like_rSAM"/>
</dbReference>
<dbReference type="GO" id="GO:0051539">
    <property type="term" value="F:4 iron, 4 sulfur cluster binding"/>
    <property type="evidence" value="ECO:0007669"/>
    <property type="project" value="UniProtKB-KW"/>
</dbReference>
<evidence type="ECO:0000256" key="4">
    <source>
        <dbReference type="ARBA" id="ARBA00023004"/>
    </source>
</evidence>
<dbReference type="SFLD" id="SFLDG01123">
    <property type="entry name" value="methyltransferase_(Class_B)"/>
    <property type="match status" value="1"/>
</dbReference>
<reference evidence="9" key="1">
    <citation type="submission" date="2017-09" db="EMBL/GenBank/DDBJ databases">
        <title>The Reconstruction of 2,631 Draft Metagenome-Assembled Genomes from the Global Oceans.</title>
        <authorList>
            <person name="Tully B.J."/>
            <person name="Graham E.D."/>
            <person name="Heidelberg J.F."/>
        </authorList>
    </citation>
    <scope>NUCLEOTIDE SEQUENCE [LARGE SCALE GENOMIC DNA]</scope>
</reference>
<dbReference type="GO" id="GO:0005829">
    <property type="term" value="C:cytosol"/>
    <property type="evidence" value="ECO:0007669"/>
    <property type="project" value="TreeGrafter"/>
</dbReference>
<dbReference type="GO" id="GO:0046872">
    <property type="term" value="F:metal ion binding"/>
    <property type="evidence" value="ECO:0007669"/>
    <property type="project" value="UniProtKB-KW"/>
</dbReference>
<evidence type="ECO:0000256" key="5">
    <source>
        <dbReference type="ARBA" id="ARBA00023014"/>
    </source>
</evidence>
<dbReference type="PROSITE" id="PS51332">
    <property type="entry name" value="B12_BINDING"/>
    <property type="match status" value="1"/>
</dbReference>
<dbReference type="SMART" id="SM00729">
    <property type="entry name" value="Elp3"/>
    <property type="match status" value="1"/>
</dbReference>
<evidence type="ECO:0000256" key="3">
    <source>
        <dbReference type="ARBA" id="ARBA00022723"/>
    </source>
</evidence>
<dbReference type="SUPFAM" id="SSF102114">
    <property type="entry name" value="Radical SAM enzymes"/>
    <property type="match status" value="1"/>
</dbReference>
<evidence type="ECO:0000313" key="8">
    <source>
        <dbReference type="EMBL" id="MAG21800.1"/>
    </source>
</evidence>
<dbReference type="Pfam" id="PF04055">
    <property type="entry name" value="Radical_SAM"/>
    <property type="match status" value="1"/>
</dbReference>
<organism evidence="8 9">
    <name type="scientific">Candidatus Iainarchaeum sp</name>
    <dbReference type="NCBI Taxonomy" id="3101447"/>
    <lineage>
        <taxon>Archaea</taxon>
        <taxon>Candidatus Iainarchaeota</taxon>
        <taxon>Candidatus Iainarchaeia</taxon>
        <taxon>Candidatus Iainarchaeales</taxon>
        <taxon>Candidatus Iainarchaeaceae</taxon>
        <taxon>Candidatus Iainarchaeum</taxon>
    </lineage>
</organism>
<dbReference type="Pfam" id="PF02310">
    <property type="entry name" value="B12-binding"/>
    <property type="match status" value="1"/>
</dbReference>
<evidence type="ECO:0000313" key="9">
    <source>
        <dbReference type="Proteomes" id="UP000226592"/>
    </source>
</evidence>
<dbReference type="PROSITE" id="PS51918">
    <property type="entry name" value="RADICAL_SAM"/>
    <property type="match status" value="1"/>
</dbReference>
<dbReference type="EMBL" id="NZBU01000002">
    <property type="protein sequence ID" value="MAG21800.1"/>
    <property type="molecule type" value="Genomic_DNA"/>
</dbReference>
<keyword evidence="5" id="KW-0411">Iron-sulfur</keyword>
<dbReference type="PANTHER" id="PTHR43409">
    <property type="entry name" value="ANAEROBIC MAGNESIUM-PROTOPORPHYRIN IX MONOMETHYL ESTER CYCLASE-RELATED"/>
    <property type="match status" value="1"/>
</dbReference>
<keyword evidence="2" id="KW-0949">S-adenosyl-L-methionine</keyword>
<comment type="caution">
    <text evidence="8">The sequence shown here is derived from an EMBL/GenBank/DDBJ whole genome shotgun (WGS) entry which is preliminary data.</text>
</comment>
<dbReference type="Gene3D" id="3.80.30.20">
    <property type="entry name" value="tm_1862 like domain"/>
    <property type="match status" value="1"/>
</dbReference>